<gene>
    <name evidence="6" type="ORF">B0T19DRAFT_441057</name>
</gene>
<dbReference type="Pfam" id="PF00550">
    <property type="entry name" value="PP-binding"/>
    <property type="match status" value="1"/>
</dbReference>
<dbReference type="FunFam" id="1.10.1200.10:FF:000011">
    <property type="entry name" value="Sterigmatocystin biosynthesis polyketide synthase"/>
    <property type="match status" value="1"/>
</dbReference>
<reference evidence="6" key="2">
    <citation type="submission" date="2023-06" db="EMBL/GenBank/DDBJ databases">
        <authorList>
            <consortium name="Lawrence Berkeley National Laboratory"/>
            <person name="Haridas S."/>
            <person name="Hensen N."/>
            <person name="Bonometti L."/>
            <person name="Westerberg I."/>
            <person name="Brannstrom I.O."/>
            <person name="Guillou S."/>
            <person name="Cros-Aarteil S."/>
            <person name="Calhoun S."/>
            <person name="Kuo A."/>
            <person name="Mondo S."/>
            <person name="Pangilinan J."/>
            <person name="Riley R."/>
            <person name="Labutti K."/>
            <person name="Andreopoulos B."/>
            <person name="Lipzen A."/>
            <person name="Chen C."/>
            <person name="Yanf M."/>
            <person name="Daum C."/>
            <person name="Ng V."/>
            <person name="Clum A."/>
            <person name="Steindorff A."/>
            <person name="Ohm R."/>
            <person name="Martin F."/>
            <person name="Silar P."/>
            <person name="Natvig D."/>
            <person name="Lalanne C."/>
            <person name="Gautier V."/>
            <person name="Ament-Velasquez S.L."/>
            <person name="Kruys A."/>
            <person name="Hutchinson M.I."/>
            <person name="Powell A.J."/>
            <person name="Barry K."/>
            <person name="Miller A.N."/>
            <person name="Grigoriev I.V."/>
            <person name="Debuchy R."/>
            <person name="Gladieux P."/>
            <person name="Thoren M.H."/>
            <person name="Johannesson H."/>
        </authorList>
    </citation>
    <scope>NUCLEOTIDE SEQUENCE</scope>
    <source>
        <strain evidence="6">SMH4131-1</strain>
    </source>
</reference>
<reference evidence="6" key="1">
    <citation type="journal article" date="2023" name="Mol. Phylogenet. Evol.">
        <title>Genome-scale phylogeny and comparative genomics of the fungal order Sordariales.</title>
        <authorList>
            <person name="Hensen N."/>
            <person name="Bonometti L."/>
            <person name="Westerberg I."/>
            <person name="Brannstrom I.O."/>
            <person name="Guillou S."/>
            <person name="Cros-Aarteil S."/>
            <person name="Calhoun S."/>
            <person name="Haridas S."/>
            <person name="Kuo A."/>
            <person name="Mondo S."/>
            <person name="Pangilinan J."/>
            <person name="Riley R."/>
            <person name="LaButti K."/>
            <person name="Andreopoulos B."/>
            <person name="Lipzen A."/>
            <person name="Chen C."/>
            <person name="Yan M."/>
            <person name="Daum C."/>
            <person name="Ng V."/>
            <person name="Clum A."/>
            <person name="Steindorff A."/>
            <person name="Ohm R.A."/>
            <person name="Martin F."/>
            <person name="Silar P."/>
            <person name="Natvig D.O."/>
            <person name="Lalanne C."/>
            <person name="Gautier V."/>
            <person name="Ament-Velasquez S.L."/>
            <person name="Kruys A."/>
            <person name="Hutchinson M.I."/>
            <person name="Powell A.J."/>
            <person name="Barry K."/>
            <person name="Miller A.N."/>
            <person name="Grigoriev I.V."/>
            <person name="Debuchy R."/>
            <person name="Gladieux P."/>
            <person name="Hiltunen Thoren M."/>
            <person name="Johannesson H."/>
        </authorList>
    </citation>
    <scope>NUCLEOTIDE SEQUENCE</scope>
    <source>
        <strain evidence="6">SMH4131-1</strain>
    </source>
</reference>
<keyword evidence="2" id="KW-0597">Phosphoprotein</keyword>
<dbReference type="EMBL" id="JAUEPO010000003">
    <property type="protein sequence ID" value="KAK3327031.1"/>
    <property type="molecule type" value="Genomic_DNA"/>
</dbReference>
<evidence type="ECO:0000256" key="1">
    <source>
        <dbReference type="ARBA" id="ARBA00022450"/>
    </source>
</evidence>
<dbReference type="InterPro" id="IPR020806">
    <property type="entry name" value="PKS_PP-bd"/>
</dbReference>
<dbReference type="GO" id="GO:0031177">
    <property type="term" value="F:phosphopantetheine binding"/>
    <property type="evidence" value="ECO:0007669"/>
    <property type="project" value="InterPro"/>
</dbReference>
<evidence type="ECO:0000313" key="7">
    <source>
        <dbReference type="Proteomes" id="UP001286456"/>
    </source>
</evidence>
<evidence type="ECO:0000259" key="5">
    <source>
        <dbReference type="PROSITE" id="PS50075"/>
    </source>
</evidence>
<dbReference type="InterPro" id="IPR036736">
    <property type="entry name" value="ACP-like_sf"/>
</dbReference>
<dbReference type="SMART" id="SM00823">
    <property type="entry name" value="PKS_PP"/>
    <property type="match status" value="1"/>
</dbReference>
<proteinExistence type="predicted"/>
<dbReference type="Proteomes" id="UP001286456">
    <property type="component" value="Unassembled WGS sequence"/>
</dbReference>
<dbReference type="AlphaFoldDB" id="A0AAE0MC15"/>
<dbReference type="GO" id="GO:0016740">
    <property type="term" value="F:transferase activity"/>
    <property type="evidence" value="ECO:0007669"/>
    <property type="project" value="UniProtKB-KW"/>
</dbReference>
<keyword evidence="7" id="KW-1185">Reference proteome</keyword>
<evidence type="ECO:0000256" key="2">
    <source>
        <dbReference type="ARBA" id="ARBA00022553"/>
    </source>
</evidence>
<organism evidence="6 7">
    <name type="scientific">Cercophora scortea</name>
    <dbReference type="NCBI Taxonomy" id="314031"/>
    <lineage>
        <taxon>Eukaryota</taxon>
        <taxon>Fungi</taxon>
        <taxon>Dikarya</taxon>
        <taxon>Ascomycota</taxon>
        <taxon>Pezizomycotina</taxon>
        <taxon>Sordariomycetes</taxon>
        <taxon>Sordariomycetidae</taxon>
        <taxon>Sordariales</taxon>
        <taxon>Lasiosphaeriaceae</taxon>
        <taxon>Cercophora</taxon>
    </lineage>
</organism>
<protein>
    <recommendedName>
        <fullName evidence="5">Carrier domain-containing protein</fullName>
    </recommendedName>
</protein>
<sequence>MRAIKFRSGGSGSGSTCSAKAGKSRGSFPAAAADDNTTAAKTMAMVAAEAGIEPSELHHDAAFSNLGVVSLMSLVIAERFREQLGIAVNGSLFLEFPTVGDLRSWLVEYYS</sequence>
<dbReference type="PROSITE" id="PS50075">
    <property type="entry name" value="CARRIER"/>
    <property type="match status" value="1"/>
</dbReference>
<keyword evidence="1" id="KW-0596">Phosphopantetheine</keyword>
<dbReference type="SUPFAM" id="SSF47336">
    <property type="entry name" value="ACP-like"/>
    <property type="match status" value="1"/>
</dbReference>
<evidence type="ECO:0000313" key="6">
    <source>
        <dbReference type="EMBL" id="KAK3327031.1"/>
    </source>
</evidence>
<comment type="caution">
    <text evidence="6">The sequence shown here is derived from an EMBL/GenBank/DDBJ whole genome shotgun (WGS) entry which is preliminary data.</text>
</comment>
<feature type="domain" description="Carrier" evidence="5">
    <location>
        <begin position="33"/>
        <end position="110"/>
    </location>
</feature>
<keyword evidence="3" id="KW-0808">Transferase</keyword>
<evidence type="ECO:0000256" key="4">
    <source>
        <dbReference type="SAM" id="MobiDB-lite"/>
    </source>
</evidence>
<accession>A0AAE0MC15</accession>
<dbReference type="Gene3D" id="1.10.1200.10">
    <property type="entry name" value="ACP-like"/>
    <property type="match status" value="1"/>
</dbReference>
<feature type="region of interest" description="Disordered" evidence="4">
    <location>
        <begin position="1"/>
        <end position="31"/>
    </location>
</feature>
<dbReference type="InterPro" id="IPR009081">
    <property type="entry name" value="PP-bd_ACP"/>
</dbReference>
<evidence type="ECO:0000256" key="3">
    <source>
        <dbReference type="ARBA" id="ARBA00022679"/>
    </source>
</evidence>
<name>A0AAE0MC15_9PEZI</name>